<proteinExistence type="predicted"/>
<name>A0ABU8Q6E0_9SPHN</name>
<evidence type="ECO:0000313" key="2">
    <source>
        <dbReference type="EMBL" id="MEJ5095075.1"/>
    </source>
</evidence>
<evidence type="ECO:0000256" key="1">
    <source>
        <dbReference type="SAM" id="Phobius"/>
    </source>
</evidence>
<reference evidence="2 3" key="1">
    <citation type="submission" date="2023-12" db="EMBL/GenBank/DDBJ databases">
        <title>Gut-associated functions are favored during microbiome assembly across C. elegans life.</title>
        <authorList>
            <person name="Zimmermann J."/>
        </authorList>
    </citation>
    <scope>NUCLEOTIDE SEQUENCE [LARGE SCALE GENOMIC DNA]</scope>
    <source>
        <strain evidence="2 3">JUb134</strain>
    </source>
</reference>
<keyword evidence="1" id="KW-0812">Transmembrane</keyword>
<keyword evidence="1" id="KW-1133">Transmembrane helix</keyword>
<feature type="transmembrane region" description="Helical" evidence="1">
    <location>
        <begin position="153"/>
        <end position="171"/>
    </location>
</feature>
<comment type="caution">
    <text evidence="2">The sequence shown here is derived from an EMBL/GenBank/DDBJ whole genome shotgun (WGS) entry which is preliminary data.</text>
</comment>
<keyword evidence="3" id="KW-1185">Reference proteome</keyword>
<dbReference type="Proteomes" id="UP001380365">
    <property type="component" value="Unassembled WGS sequence"/>
</dbReference>
<feature type="transmembrane region" description="Helical" evidence="1">
    <location>
        <begin position="78"/>
        <end position="99"/>
    </location>
</feature>
<gene>
    <name evidence="2" type="ORF">WH159_11080</name>
</gene>
<feature type="transmembrane region" description="Helical" evidence="1">
    <location>
        <begin position="111"/>
        <end position="133"/>
    </location>
</feature>
<feature type="transmembrane region" description="Helical" evidence="1">
    <location>
        <begin position="52"/>
        <end position="72"/>
    </location>
</feature>
<sequence length="181" mass="18563">MTTPRSSQAASALWILLLTVASVATTLVFKCATPFPALAALAAVHMRAKDGVSLALLAWAASQLVGFCWLDYPLAANSLGWGGVMGLAAVAGAIAAHWAATRSGAGFLTRLGLSFVASFVAFKSMILLGTVVLDGGTAAFAPDVLLRQLGRNAAVLAGLLVLHRLLISLGVPPVRTERALA</sequence>
<keyword evidence="1" id="KW-0472">Membrane</keyword>
<dbReference type="EMBL" id="JBBGZA010000001">
    <property type="protein sequence ID" value="MEJ5095075.1"/>
    <property type="molecule type" value="Genomic_DNA"/>
</dbReference>
<feature type="transmembrane region" description="Helical" evidence="1">
    <location>
        <begin position="12"/>
        <end position="32"/>
    </location>
</feature>
<protein>
    <recommendedName>
        <fullName evidence="4">Rod shape-determining protein MreD</fullName>
    </recommendedName>
</protein>
<dbReference type="RefSeq" id="WP_132882040.1">
    <property type="nucleotide sequence ID" value="NZ_JBBGZA010000001.1"/>
</dbReference>
<accession>A0ABU8Q6E0</accession>
<organism evidence="2 3">
    <name type="scientific">Sphingomonas molluscorum</name>
    <dbReference type="NCBI Taxonomy" id="418184"/>
    <lineage>
        <taxon>Bacteria</taxon>
        <taxon>Pseudomonadati</taxon>
        <taxon>Pseudomonadota</taxon>
        <taxon>Alphaproteobacteria</taxon>
        <taxon>Sphingomonadales</taxon>
        <taxon>Sphingomonadaceae</taxon>
        <taxon>Sphingomonas</taxon>
    </lineage>
</organism>
<evidence type="ECO:0000313" key="3">
    <source>
        <dbReference type="Proteomes" id="UP001380365"/>
    </source>
</evidence>
<evidence type="ECO:0008006" key="4">
    <source>
        <dbReference type="Google" id="ProtNLM"/>
    </source>
</evidence>